<keyword evidence="1" id="KW-0812">Transmembrane</keyword>
<feature type="transmembrane region" description="Helical" evidence="1">
    <location>
        <begin position="188"/>
        <end position="208"/>
    </location>
</feature>
<keyword evidence="1" id="KW-0472">Membrane</keyword>
<evidence type="ECO:0000256" key="1">
    <source>
        <dbReference type="SAM" id="Phobius"/>
    </source>
</evidence>
<accession>A0A2N9EIX6</accession>
<feature type="transmembrane region" description="Helical" evidence="1">
    <location>
        <begin position="220"/>
        <end position="240"/>
    </location>
</feature>
<keyword evidence="1" id="KW-1133">Transmembrane helix</keyword>
<sequence length="276" mass="30247">MMVEDLGVEAKEASVREVAKLLPLPELLQSIASIKADYITRQQALEDLFLALYVIAENKNALSSMVWLLGTYGCLIKPYWGNRVGVLAPSGIHFGGKLLWQSMGAMWLARMGSVYGKKSARTGTHLGGSFRLILEMAPELAFGMMFGVGRTAMVLLIGACLPAALFKIGSWNPLCLLWTYYMLLRDMALGMILSVGGFTGVSTLRAVAIIEFCQVGSQLSIFYFIALLPGSYGPWFLGYLESLGLCQEVLWTCWHVGKEALGGIGIFRFGRLCHIV</sequence>
<organism evidence="2">
    <name type="scientific">Fagus sylvatica</name>
    <name type="common">Beechnut</name>
    <dbReference type="NCBI Taxonomy" id="28930"/>
    <lineage>
        <taxon>Eukaryota</taxon>
        <taxon>Viridiplantae</taxon>
        <taxon>Streptophyta</taxon>
        <taxon>Embryophyta</taxon>
        <taxon>Tracheophyta</taxon>
        <taxon>Spermatophyta</taxon>
        <taxon>Magnoliopsida</taxon>
        <taxon>eudicotyledons</taxon>
        <taxon>Gunneridae</taxon>
        <taxon>Pentapetalae</taxon>
        <taxon>rosids</taxon>
        <taxon>fabids</taxon>
        <taxon>Fagales</taxon>
        <taxon>Fagaceae</taxon>
        <taxon>Fagus</taxon>
    </lineage>
</organism>
<name>A0A2N9EIX6_FAGSY</name>
<proteinExistence type="predicted"/>
<protein>
    <submittedName>
        <fullName evidence="2">Uncharacterized protein</fullName>
    </submittedName>
</protein>
<dbReference type="EMBL" id="OIVN01000114">
    <property type="protein sequence ID" value="SPC74584.1"/>
    <property type="molecule type" value="Genomic_DNA"/>
</dbReference>
<reference evidence="2" key="1">
    <citation type="submission" date="2018-02" db="EMBL/GenBank/DDBJ databases">
        <authorList>
            <person name="Cohen D.B."/>
            <person name="Kent A.D."/>
        </authorList>
    </citation>
    <scope>NUCLEOTIDE SEQUENCE</scope>
</reference>
<gene>
    <name evidence="2" type="ORF">FSB_LOCUS2466</name>
</gene>
<dbReference type="AlphaFoldDB" id="A0A2N9EIX6"/>
<feature type="transmembrane region" description="Helical" evidence="1">
    <location>
        <begin position="140"/>
        <end position="168"/>
    </location>
</feature>
<evidence type="ECO:0000313" key="2">
    <source>
        <dbReference type="EMBL" id="SPC74584.1"/>
    </source>
</evidence>